<dbReference type="InterPro" id="IPR050625">
    <property type="entry name" value="ParA/MinD_ATPase"/>
</dbReference>
<dbReference type="PANTHER" id="PTHR43384:SF11">
    <property type="entry name" value="SEPTUM SITE DETERMINING PROTEIN"/>
    <property type="match status" value="1"/>
</dbReference>
<protein>
    <recommendedName>
        <fullName evidence="1">Rv3660c-like CheY-like N-terminal domain-containing protein</fullName>
    </recommendedName>
</protein>
<evidence type="ECO:0000313" key="2">
    <source>
        <dbReference type="EMBL" id="MBW8482911.1"/>
    </source>
</evidence>
<name>A0ABS7FRC1_9ACTN</name>
<evidence type="ECO:0000313" key="3">
    <source>
        <dbReference type="Proteomes" id="UP000774570"/>
    </source>
</evidence>
<dbReference type="NCBIfam" id="TIGR03815">
    <property type="entry name" value="CpaE_hom_Actino"/>
    <property type="match status" value="1"/>
</dbReference>
<dbReference type="EMBL" id="JAIBOA010000006">
    <property type="protein sequence ID" value="MBW8482911.1"/>
    <property type="molecule type" value="Genomic_DNA"/>
</dbReference>
<dbReference type="Pfam" id="PF26563">
    <property type="entry name" value="Rv3660c_N"/>
    <property type="match status" value="1"/>
</dbReference>
<evidence type="ECO:0000259" key="1">
    <source>
        <dbReference type="Pfam" id="PF26563"/>
    </source>
</evidence>
<dbReference type="SUPFAM" id="SSF52540">
    <property type="entry name" value="P-loop containing nucleoside triphosphate hydrolases"/>
    <property type="match status" value="1"/>
</dbReference>
<dbReference type="Proteomes" id="UP000774570">
    <property type="component" value="Unassembled WGS sequence"/>
</dbReference>
<comment type="caution">
    <text evidence="2">The sequence shown here is derived from an EMBL/GenBank/DDBJ whole genome shotgun (WGS) entry which is preliminary data.</text>
</comment>
<feature type="domain" description="Rv3660c-like CheY-like N-terminal" evidence="1">
    <location>
        <begin position="8"/>
        <end position="112"/>
    </location>
</feature>
<reference evidence="2 3" key="1">
    <citation type="submission" date="2021-07" db="EMBL/GenBank/DDBJ databases">
        <title>Actinomadura sp. PM05-2 isolated from lichen.</title>
        <authorList>
            <person name="Somphong A."/>
            <person name="Phongsopitanun W."/>
            <person name="Tanasupawat S."/>
            <person name="Peongsungnone V."/>
        </authorList>
    </citation>
    <scope>NUCLEOTIDE SEQUENCE [LARGE SCALE GENOMIC DNA]</scope>
    <source>
        <strain evidence="2 3">PM05-2</strain>
    </source>
</reference>
<organism evidence="2 3">
    <name type="scientific">Actinomadura parmotrematis</name>
    <dbReference type="NCBI Taxonomy" id="2864039"/>
    <lineage>
        <taxon>Bacteria</taxon>
        <taxon>Bacillati</taxon>
        <taxon>Actinomycetota</taxon>
        <taxon>Actinomycetes</taxon>
        <taxon>Streptosporangiales</taxon>
        <taxon>Thermomonosporaceae</taxon>
        <taxon>Actinomadura</taxon>
    </lineage>
</organism>
<proteinExistence type="predicted"/>
<keyword evidence="3" id="KW-1185">Reference proteome</keyword>
<dbReference type="InterPro" id="IPR022521">
    <property type="entry name" value="Rv3660c"/>
</dbReference>
<dbReference type="InterPro" id="IPR059050">
    <property type="entry name" value="Rv3660c_N"/>
</dbReference>
<dbReference type="Gene3D" id="3.40.50.300">
    <property type="entry name" value="P-loop containing nucleotide triphosphate hydrolases"/>
    <property type="match status" value="1"/>
</dbReference>
<dbReference type="InterPro" id="IPR027417">
    <property type="entry name" value="P-loop_NTPase"/>
</dbReference>
<sequence length="343" mass="35066">MTIAALIMTSDAGLADDLLRLAAAASTPVELAGGAPEARARWPGPPLVLVGADAASSAAVLPPRPGVVLVSRDPDDHARAARAGAQDLAVLPGHEDWLVERLAAAAEPPAARGPLVCVRGARGGAGASVLATALGLVAARAGLRTLLVDGDAHGGGLDSVLTLEDRPGVRWPDLAARRGRLPASTLREALPALGDLSVLSWRAATPVPVAPEAATAVLDAAVRGYDLTIADLPRHPTDLGLTCLRRADTGYLLVPAEIRAVLAAGLMGGTDRLIVVLPGALAPENIARALALPLTAVYERDRRLAAAVDAGEFPRALRRGPLTTLCEHLLSSLPAASDHRQAA</sequence>
<dbReference type="PANTHER" id="PTHR43384">
    <property type="entry name" value="SEPTUM SITE-DETERMINING PROTEIN MIND HOMOLOG, CHLOROPLASTIC-RELATED"/>
    <property type="match status" value="1"/>
</dbReference>
<dbReference type="RefSeq" id="WP_220165784.1">
    <property type="nucleotide sequence ID" value="NZ_JAIBOA010000006.1"/>
</dbReference>
<gene>
    <name evidence="2" type="ORF">K1Y72_11065</name>
</gene>
<accession>A0ABS7FRC1</accession>